<protein>
    <recommendedName>
        <fullName evidence="3">Caprin-1 dimerization domain-containing protein</fullName>
    </recommendedName>
</protein>
<organism evidence="4 5">
    <name type="scientific">Anopheles atroparvus</name>
    <name type="common">European mosquito</name>
    <dbReference type="NCBI Taxonomy" id="41427"/>
    <lineage>
        <taxon>Eukaryota</taxon>
        <taxon>Metazoa</taxon>
        <taxon>Ecdysozoa</taxon>
        <taxon>Arthropoda</taxon>
        <taxon>Hexapoda</taxon>
        <taxon>Insecta</taxon>
        <taxon>Pterygota</taxon>
        <taxon>Neoptera</taxon>
        <taxon>Endopterygota</taxon>
        <taxon>Diptera</taxon>
        <taxon>Nematocera</taxon>
        <taxon>Culicoidea</taxon>
        <taxon>Culicidae</taxon>
        <taxon>Anophelinae</taxon>
        <taxon>Anopheles</taxon>
    </lineage>
</organism>
<name>A0AAG5DVW4_ANOAO</name>
<dbReference type="PANTHER" id="PTHR22922">
    <property type="entry name" value="GPI-ANCHORED PROTEIN P137"/>
    <property type="match status" value="1"/>
</dbReference>
<feature type="region of interest" description="Disordered" evidence="2">
    <location>
        <begin position="733"/>
        <end position="895"/>
    </location>
</feature>
<feature type="compositionally biased region" description="Polar residues" evidence="2">
    <location>
        <begin position="984"/>
        <end position="995"/>
    </location>
</feature>
<evidence type="ECO:0000313" key="4">
    <source>
        <dbReference type="EnsemblMetazoa" id="ENSAATROPP015502"/>
    </source>
</evidence>
<feature type="compositionally biased region" description="Polar residues" evidence="2">
    <location>
        <begin position="45"/>
        <end position="61"/>
    </location>
</feature>
<accession>A0AAG5DVW4</accession>
<feature type="compositionally biased region" description="Polar residues" evidence="2">
    <location>
        <begin position="786"/>
        <end position="801"/>
    </location>
</feature>
<feature type="compositionally biased region" description="Polar residues" evidence="2">
    <location>
        <begin position="811"/>
        <end position="824"/>
    </location>
</feature>
<reference evidence="4" key="1">
    <citation type="submission" date="2024-04" db="UniProtKB">
        <authorList>
            <consortium name="EnsemblMetazoa"/>
        </authorList>
    </citation>
    <scope>IDENTIFICATION</scope>
    <source>
        <strain evidence="4">EBRO</strain>
    </source>
</reference>
<feature type="compositionally biased region" description="Polar residues" evidence="2">
    <location>
        <begin position="864"/>
        <end position="893"/>
    </location>
</feature>
<sequence>MPSVELVESAKMSVLDEASARTPNGCEDAGDIEATKDNSPPAAVDQQQPGSNNTSNAKDSLSPVQQMCLIIEHKIRNLEKRKNKLDSYKLHEQEGKHLSNDQKMAILKYDECVTSLELARELCKQFSSIATVANRDAKKQAKKNAFLKVQQENAKIRESLMILDVVSRFTEDVVREDFLNGINGACQLTEEDIELLMMVYEQTKPQRPLKSTDKSFSCAVRSAAEILSGIIDGKPKAFGSANYGHVKSILNSIENCGYFEKNILIEETELREEMEQNFEKIDEGTSDKNETTIPPVEGVPARLVVPNNVESQPHIFAEAPAATAVPTPSFPLQANEMHTTVLSTSQAIIPTMHPQSTPANAFVVAKDSIESAVIVPAATVNLPIVSSVAPALQLAAPSVAATTVQAVENAYFKQHYMQNQLRPLHEVLGDANFFFLQESEIDKPDIPSHHGTYVSVEQPIVTLPLQAVVNDFQQFPGVTDSHLVMSVKAPIYNAPHSELTPNVAISNSGAVGSSGAFNNHAGLVNENQMMNVQPFRGPIINQNSLSGMQLLPTDVQNASNLHTVTMHMPASPFGQSQNVLPGTNEIATNAKEHQGCHIRGFASSSMIVAPTLPETHVQEIANHPEIAHASVQTNKPVGVIENHEIQKGNHPLHKTGDPIPTPVSMVANVYAHNPTPNMYPDDSMDKGIAPLLNVSSADLHQTQETGANTENVSLKVNDQNKLDLNTTDERFSLKCDGQSNRKKTSVAKGNKEEQKEWLKGAKKNDQWPSPASSVAQAQLKKDDTVGRNNFNRVRLSGNGQTIDAGKGSVPPTCSTHQNHLNGGSASVKFVSSPATISNNGPNNSHAMPSSNLHDVAAQPAGYRNNRSSNSQYTQNGLNSGRFNTENGTTSANHPTFFKNNERFYQNNYGSHRGGTVFKGRSEKLGGNTGSRINNNSAYSANNSAVENDAGNTPVGSLEYRNAQNVRSRNNARHNGPLGTRNHQRNNSANLAYSNHSTKDSSGRTQTGVNF</sequence>
<comment type="similarity">
    <text evidence="1">Belongs to the caprin family.</text>
</comment>
<proteinExistence type="inferred from homology"/>
<feature type="compositionally biased region" description="Low complexity" evidence="2">
    <location>
        <begin position="933"/>
        <end position="944"/>
    </location>
</feature>
<dbReference type="Proteomes" id="UP000075880">
    <property type="component" value="Unassembled WGS sequence"/>
</dbReference>
<dbReference type="GO" id="GO:0003723">
    <property type="term" value="F:RNA binding"/>
    <property type="evidence" value="ECO:0007669"/>
    <property type="project" value="TreeGrafter"/>
</dbReference>
<keyword evidence="5" id="KW-1185">Reference proteome</keyword>
<evidence type="ECO:0000313" key="5">
    <source>
        <dbReference type="Proteomes" id="UP000075880"/>
    </source>
</evidence>
<feature type="compositionally biased region" description="Polar residues" evidence="2">
    <location>
        <begin position="766"/>
        <end position="776"/>
    </location>
</feature>
<dbReference type="InterPro" id="IPR028816">
    <property type="entry name" value="Caprin"/>
</dbReference>
<feature type="domain" description="Caprin-1 dimerization" evidence="3">
    <location>
        <begin position="142"/>
        <end position="260"/>
    </location>
</feature>
<feature type="region of interest" description="Disordered" evidence="2">
    <location>
        <begin position="914"/>
        <end position="1010"/>
    </location>
</feature>
<dbReference type="Pfam" id="PF18293">
    <property type="entry name" value="Caprin-1_dimer"/>
    <property type="match status" value="1"/>
</dbReference>
<feature type="compositionally biased region" description="Basic and acidic residues" evidence="2">
    <location>
        <begin position="749"/>
        <end position="765"/>
    </location>
</feature>
<dbReference type="InterPro" id="IPR041637">
    <property type="entry name" value="Caprin-1_dimer"/>
</dbReference>
<evidence type="ECO:0000256" key="1">
    <source>
        <dbReference type="ARBA" id="ARBA00007950"/>
    </source>
</evidence>
<feature type="region of interest" description="Disordered" evidence="2">
    <location>
        <begin position="15"/>
        <end position="61"/>
    </location>
</feature>
<dbReference type="EnsemblMetazoa" id="ENSAATROPT017547">
    <property type="protein sequence ID" value="ENSAATROPP015502"/>
    <property type="gene ID" value="ENSAATROPG014340"/>
</dbReference>
<evidence type="ECO:0000259" key="3">
    <source>
        <dbReference type="Pfam" id="PF18293"/>
    </source>
</evidence>
<dbReference type="AlphaFoldDB" id="A0AAG5DVW4"/>
<feature type="compositionally biased region" description="Polar residues" evidence="2">
    <location>
        <begin position="832"/>
        <end position="852"/>
    </location>
</feature>
<dbReference type="GO" id="GO:0005737">
    <property type="term" value="C:cytoplasm"/>
    <property type="evidence" value="ECO:0007669"/>
    <property type="project" value="TreeGrafter"/>
</dbReference>
<dbReference type="PANTHER" id="PTHR22922:SF19">
    <property type="entry name" value="CAPRIN HOMOLOG"/>
    <property type="match status" value="1"/>
</dbReference>
<evidence type="ECO:0000256" key="2">
    <source>
        <dbReference type="SAM" id="MobiDB-lite"/>
    </source>
</evidence>